<dbReference type="eggNOG" id="COG0002">
    <property type="taxonomic scope" value="Bacteria"/>
</dbReference>
<dbReference type="InterPro" id="IPR000706">
    <property type="entry name" value="AGPR_type-1"/>
</dbReference>
<dbReference type="FunCoup" id="E6W280">
    <property type="interactions" value="319"/>
</dbReference>
<sequence>MIRAAIIGATGYTGAELMRILLLHPEATLEVATSQSSCTERVTDHYPALHGLCDLRFEENIPESIARRIDVVFLALPHGEAMEAAIAYHQLGVRVIDLSADFRIDDAGAYRNIYGKDHLAPQLLRQKVYGLSEINRTAIAASSLVANPGCYPTCTLLSVAPLAQKGLLCNPVIVDAKSGVSGAGKKPGPRTHFVEINEGFSPYGVGTHRHQPEITQEMDKLGTLQSDVIFTPHLLPLSRGMLTTTYLGLQPGTTVEQVVTAYEQFCQHEPFVYFLGLDRFPSVRDVRGSNNCFIGIHIDIAHQRAIVIAAIDNLMKGASGQAVQNMNIMFGLPEDCGLKGMLQVL</sequence>
<comment type="subcellular location">
    <subcellularLocation>
        <location evidence="7">Cytoplasm</location>
    </subcellularLocation>
</comment>
<dbReference type="Pfam" id="PF22698">
    <property type="entry name" value="Semialdhyde_dhC_1"/>
    <property type="match status" value="1"/>
</dbReference>
<reference evidence="10 11" key="1">
    <citation type="submission" date="2010-12" db="EMBL/GenBank/DDBJ databases">
        <title>Complete sequence of Desulfurispirillum indicum S5.</title>
        <authorList>
            <consortium name="US DOE Joint Genome Institute"/>
            <person name="Lucas S."/>
            <person name="Copeland A."/>
            <person name="Lapidus A."/>
            <person name="Cheng J.-F."/>
            <person name="Goodwin L."/>
            <person name="Pitluck S."/>
            <person name="Chertkov O."/>
            <person name="Held B."/>
            <person name="Detter J.C."/>
            <person name="Han C."/>
            <person name="Tapia R."/>
            <person name="Land M."/>
            <person name="Hauser L."/>
            <person name="Kyrpides N."/>
            <person name="Ivanova N."/>
            <person name="Mikhailova N."/>
            <person name="Haggblom M."/>
            <person name="Rauschenbach I."/>
            <person name="Bini E."/>
            <person name="Woyke T."/>
        </authorList>
    </citation>
    <scope>NUCLEOTIDE SEQUENCE [LARGE SCALE GENOMIC DNA]</scope>
    <source>
        <strain evidence="11">ATCC BAA-1389 / DSM 22839 / S5</strain>
    </source>
</reference>
<evidence type="ECO:0000256" key="7">
    <source>
        <dbReference type="HAMAP-Rule" id="MF_00150"/>
    </source>
</evidence>
<dbReference type="GO" id="GO:0051287">
    <property type="term" value="F:NAD binding"/>
    <property type="evidence" value="ECO:0007669"/>
    <property type="project" value="InterPro"/>
</dbReference>
<dbReference type="SMART" id="SM00859">
    <property type="entry name" value="Semialdhyde_dh"/>
    <property type="match status" value="1"/>
</dbReference>
<gene>
    <name evidence="7" type="primary">argC</name>
    <name evidence="10" type="ordered locus">Selin_0798</name>
</gene>
<keyword evidence="3 7" id="KW-0028">Amino-acid biosynthesis</keyword>
<dbReference type="InterPro" id="IPR036291">
    <property type="entry name" value="NAD(P)-bd_dom_sf"/>
</dbReference>
<feature type="domain" description="Semialdehyde dehydrogenase NAD-binding" evidence="9">
    <location>
        <begin position="3"/>
        <end position="142"/>
    </location>
</feature>
<dbReference type="InterPro" id="IPR058924">
    <property type="entry name" value="AGPR_dimerisation_dom"/>
</dbReference>
<dbReference type="PROSITE" id="PS01224">
    <property type="entry name" value="ARGC"/>
    <property type="match status" value="1"/>
</dbReference>
<dbReference type="STRING" id="653733.Selin_0798"/>
<comment type="catalytic activity">
    <reaction evidence="6 7">
        <text>N-acetyl-L-glutamate 5-semialdehyde + phosphate + NADP(+) = N-acetyl-L-glutamyl 5-phosphate + NADPH + H(+)</text>
        <dbReference type="Rhea" id="RHEA:21588"/>
        <dbReference type="ChEBI" id="CHEBI:15378"/>
        <dbReference type="ChEBI" id="CHEBI:29123"/>
        <dbReference type="ChEBI" id="CHEBI:43474"/>
        <dbReference type="ChEBI" id="CHEBI:57783"/>
        <dbReference type="ChEBI" id="CHEBI:57936"/>
        <dbReference type="ChEBI" id="CHEBI:58349"/>
        <dbReference type="EC" id="1.2.1.38"/>
    </reaction>
</comment>
<dbReference type="RefSeq" id="WP_013505424.1">
    <property type="nucleotide sequence ID" value="NC_014836.1"/>
</dbReference>
<dbReference type="NCBIfam" id="TIGR01850">
    <property type="entry name" value="argC"/>
    <property type="match status" value="1"/>
</dbReference>
<keyword evidence="5 7" id="KW-0560">Oxidoreductase</keyword>
<evidence type="ECO:0000313" key="11">
    <source>
        <dbReference type="Proteomes" id="UP000002572"/>
    </source>
</evidence>
<dbReference type="KEGG" id="din:Selin_0798"/>
<organism evidence="10 11">
    <name type="scientific">Desulfurispirillum indicum (strain ATCC BAA-1389 / DSM 22839 / S5)</name>
    <dbReference type="NCBI Taxonomy" id="653733"/>
    <lineage>
        <taxon>Bacteria</taxon>
        <taxon>Pseudomonadati</taxon>
        <taxon>Chrysiogenota</taxon>
        <taxon>Chrysiogenia</taxon>
        <taxon>Chrysiogenales</taxon>
        <taxon>Chrysiogenaceae</taxon>
        <taxon>Desulfurispirillum</taxon>
    </lineage>
</organism>
<dbReference type="GO" id="GO:0006526">
    <property type="term" value="P:L-arginine biosynthetic process"/>
    <property type="evidence" value="ECO:0007669"/>
    <property type="project" value="UniProtKB-UniRule"/>
</dbReference>
<dbReference type="InterPro" id="IPR023013">
    <property type="entry name" value="AGPR_AS"/>
</dbReference>
<dbReference type="Gene3D" id="3.40.50.720">
    <property type="entry name" value="NAD(P)-binding Rossmann-like Domain"/>
    <property type="match status" value="1"/>
</dbReference>
<keyword evidence="4 7" id="KW-0521">NADP</keyword>
<comment type="pathway">
    <text evidence="1 7">Amino-acid biosynthesis; L-arginine biosynthesis; N(2)-acetyl-L-ornithine from L-glutamate: step 3/4.</text>
</comment>
<comment type="similarity">
    <text evidence="7">Belongs to the NAGSA dehydrogenase family. Type 1 subfamily.</text>
</comment>
<dbReference type="Proteomes" id="UP000002572">
    <property type="component" value="Chromosome"/>
</dbReference>
<dbReference type="UniPathway" id="UPA00068">
    <property type="reaction ID" value="UER00108"/>
</dbReference>
<dbReference type="FunFam" id="3.30.360.10:FF:000014">
    <property type="entry name" value="N-acetyl-gamma-glutamyl-phosphate reductase"/>
    <property type="match status" value="1"/>
</dbReference>
<dbReference type="CDD" id="cd17895">
    <property type="entry name" value="AGPR_1_N"/>
    <property type="match status" value="1"/>
</dbReference>
<accession>E6W280</accession>
<dbReference type="Gene3D" id="3.30.360.10">
    <property type="entry name" value="Dihydrodipicolinate Reductase, domain 2"/>
    <property type="match status" value="1"/>
</dbReference>
<dbReference type="SUPFAM" id="SSF55347">
    <property type="entry name" value="Glyceraldehyde-3-phosphate dehydrogenase-like, C-terminal domain"/>
    <property type="match status" value="1"/>
</dbReference>
<name>E6W280_DESIS</name>
<dbReference type="InParanoid" id="E6W280"/>
<proteinExistence type="inferred from homology"/>
<dbReference type="GO" id="GO:0003942">
    <property type="term" value="F:N-acetyl-gamma-glutamyl-phosphate reductase activity"/>
    <property type="evidence" value="ECO:0007669"/>
    <property type="project" value="UniProtKB-UniRule"/>
</dbReference>
<dbReference type="PANTHER" id="PTHR32338">
    <property type="entry name" value="N-ACETYL-GAMMA-GLUTAMYL-PHOSPHATE REDUCTASE, CHLOROPLASTIC-RELATED-RELATED"/>
    <property type="match status" value="1"/>
</dbReference>
<evidence type="ECO:0000256" key="4">
    <source>
        <dbReference type="ARBA" id="ARBA00022857"/>
    </source>
</evidence>
<evidence type="ECO:0000313" key="10">
    <source>
        <dbReference type="EMBL" id="ADU65538.1"/>
    </source>
</evidence>
<dbReference type="InterPro" id="IPR000534">
    <property type="entry name" value="Semialdehyde_DH_NAD-bd"/>
</dbReference>
<keyword evidence="7" id="KW-0963">Cytoplasm</keyword>
<evidence type="ECO:0000256" key="2">
    <source>
        <dbReference type="ARBA" id="ARBA00022571"/>
    </source>
</evidence>
<evidence type="ECO:0000256" key="3">
    <source>
        <dbReference type="ARBA" id="ARBA00022605"/>
    </source>
</evidence>
<dbReference type="EMBL" id="CP002432">
    <property type="protein sequence ID" value="ADU65538.1"/>
    <property type="molecule type" value="Genomic_DNA"/>
</dbReference>
<dbReference type="SUPFAM" id="SSF51735">
    <property type="entry name" value="NAD(P)-binding Rossmann-fold domains"/>
    <property type="match status" value="1"/>
</dbReference>
<dbReference type="AlphaFoldDB" id="E6W280"/>
<evidence type="ECO:0000256" key="8">
    <source>
        <dbReference type="PROSITE-ProRule" id="PRU10010"/>
    </source>
</evidence>
<evidence type="ECO:0000256" key="5">
    <source>
        <dbReference type="ARBA" id="ARBA00023002"/>
    </source>
</evidence>
<feature type="active site" evidence="7 8">
    <location>
        <position position="150"/>
    </location>
</feature>
<dbReference type="OrthoDB" id="9801289at2"/>
<comment type="function">
    <text evidence="7">Catalyzes the NADPH-dependent reduction of N-acetyl-5-glutamyl phosphate to yield N-acetyl-L-glutamate 5-semialdehyde.</text>
</comment>
<dbReference type="HOGENOM" id="CLU_006384_0_1_0"/>
<keyword evidence="11" id="KW-1185">Reference proteome</keyword>
<dbReference type="Pfam" id="PF01118">
    <property type="entry name" value="Semialdhyde_dh"/>
    <property type="match status" value="1"/>
</dbReference>
<dbReference type="PANTHER" id="PTHR32338:SF10">
    <property type="entry name" value="N-ACETYL-GAMMA-GLUTAMYL-PHOSPHATE REDUCTASE, CHLOROPLASTIC-RELATED"/>
    <property type="match status" value="1"/>
</dbReference>
<evidence type="ECO:0000259" key="9">
    <source>
        <dbReference type="SMART" id="SM00859"/>
    </source>
</evidence>
<protein>
    <recommendedName>
        <fullName evidence="7">N-acetyl-gamma-glutamyl-phosphate reductase</fullName>
        <shortName evidence="7">AGPR</shortName>
        <ecNumber evidence="7">1.2.1.38</ecNumber>
    </recommendedName>
    <alternativeName>
        <fullName evidence="7">N-acetyl-glutamate semialdehyde dehydrogenase</fullName>
        <shortName evidence="7">NAGSA dehydrogenase</shortName>
    </alternativeName>
</protein>
<evidence type="ECO:0000256" key="1">
    <source>
        <dbReference type="ARBA" id="ARBA00004862"/>
    </source>
</evidence>
<dbReference type="GO" id="GO:0070401">
    <property type="term" value="F:NADP+ binding"/>
    <property type="evidence" value="ECO:0007669"/>
    <property type="project" value="InterPro"/>
</dbReference>
<dbReference type="HAMAP" id="MF_00150">
    <property type="entry name" value="ArgC_type1"/>
    <property type="match status" value="1"/>
</dbReference>
<keyword evidence="2 7" id="KW-0055">Arginine biosynthesis</keyword>
<dbReference type="CDD" id="cd23934">
    <property type="entry name" value="AGPR_1_C"/>
    <property type="match status" value="1"/>
</dbReference>
<dbReference type="EC" id="1.2.1.38" evidence="7"/>
<dbReference type="InterPro" id="IPR050085">
    <property type="entry name" value="AGPR"/>
</dbReference>
<evidence type="ECO:0000256" key="6">
    <source>
        <dbReference type="ARBA" id="ARBA00050557"/>
    </source>
</evidence>
<dbReference type="GO" id="GO:0005737">
    <property type="term" value="C:cytoplasm"/>
    <property type="evidence" value="ECO:0007669"/>
    <property type="project" value="UniProtKB-SubCell"/>
</dbReference>